<dbReference type="InterPro" id="IPR011109">
    <property type="entry name" value="DNA_bind_recombinase_dom"/>
</dbReference>
<dbReference type="PROSITE" id="PS51737">
    <property type="entry name" value="RECOMBINASE_DNA_BIND"/>
    <property type="match status" value="1"/>
</dbReference>
<comment type="caution">
    <text evidence="4">The sequence shown here is derived from an EMBL/GenBank/DDBJ whole genome shotgun (WGS) entry which is preliminary data.</text>
</comment>
<proteinExistence type="predicted"/>
<dbReference type="InterPro" id="IPR025378">
    <property type="entry name" value="DUF4368"/>
</dbReference>
<dbReference type="Pfam" id="PF13408">
    <property type="entry name" value="Zn_ribbon_recom"/>
    <property type="match status" value="1"/>
</dbReference>
<protein>
    <submittedName>
        <fullName evidence="4">Recombinase</fullName>
    </submittedName>
</protein>
<dbReference type="RefSeq" id="WP_264848766.1">
    <property type="nucleotide sequence ID" value="NZ_BRXR01000001.1"/>
</dbReference>
<feature type="domain" description="Recombinase" evidence="3">
    <location>
        <begin position="164"/>
        <end position="309"/>
    </location>
</feature>
<evidence type="ECO:0000313" key="4">
    <source>
        <dbReference type="EMBL" id="GLC29473.1"/>
    </source>
</evidence>
<dbReference type="InterPro" id="IPR038109">
    <property type="entry name" value="DNA_bind_recomb_sf"/>
</dbReference>
<dbReference type="Pfam" id="PF07508">
    <property type="entry name" value="Recombinase"/>
    <property type="match status" value="1"/>
</dbReference>
<name>A0ABQ5N2P1_9CLOT</name>
<evidence type="ECO:0000256" key="1">
    <source>
        <dbReference type="SAM" id="Coils"/>
    </source>
</evidence>
<dbReference type="SUPFAM" id="SSF53041">
    <property type="entry name" value="Resolvase-like"/>
    <property type="match status" value="1"/>
</dbReference>
<dbReference type="PANTHER" id="PTHR30461:SF23">
    <property type="entry name" value="DNA RECOMBINASE-RELATED"/>
    <property type="match status" value="1"/>
</dbReference>
<dbReference type="Pfam" id="PF00239">
    <property type="entry name" value="Resolvase"/>
    <property type="match status" value="1"/>
</dbReference>
<feature type="domain" description="Resolvase/invertase-type recombinase catalytic" evidence="2">
    <location>
        <begin position="3"/>
        <end position="156"/>
    </location>
</feature>
<dbReference type="Pfam" id="PF14287">
    <property type="entry name" value="DUF4368"/>
    <property type="match status" value="1"/>
</dbReference>
<dbReference type="EMBL" id="BRXR01000001">
    <property type="protein sequence ID" value="GLC29473.1"/>
    <property type="molecule type" value="Genomic_DNA"/>
</dbReference>
<reference evidence="4 5" key="1">
    <citation type="journal article" date="2024" name="Int. J. Syst. Evol. Microbiol.">
        <title>Clostridium omnivorum sp. nov., isolated from anoxic soil under the treatment of reductive soil disinfestation.</title>
        <authorList>
            <person name="Ueki A."/>
            <person name="Tonouchi A."/>
            <person name="Kaku N."/>
            <person name="Honma S."/>
            <person name="Ueki K."/>
        </authorList>
    </citation>
    <scope>NUCLEOTIDE SEQUENCE [LARGE SCALE GENOMIC DNA]</scope>
    <source>
        <strain evidence="4 5">E14</strain>
    </source>
</reference>
<evidence type="ECO:0000259" key="3">
    <source>
        <dbReference type="PROSITE" id="PS51737"/>
    </source>
</evidence>
<dbReference type="InterPro" id="IPR006119">
    <property type="entry name" value="Resolv_N"/>
</dbReference>
<keyword evidence="1" id="KW-0175">Coiled coil</keyword>
<dbReference type="InterPro" id="IPR025827">
    <property type="entry name" value="Zn_ribbon_recom_dom"/>
</dbReference>
<dbReference type="PROSITE" id="PS51736">
    <property type="entry name" value="RECOMBINASES_3"/>
    <property type="match status" value="1"/>
</dbReference>
<evidence type="ECO:0000259" key="2">
    <source>
        <dbReference type="PROSITE" id="PS51736"/>
    </source>
</evidence>
<dbReference type="InterPro" id="IPR050639">
    <property type="entry name" value="SSR_resolvase"/>
</dbReference>
<dbReference type="InterPro" id="IPR036162">
    <property type="entry name" value="Resolvase-like_N_sf"/>
</dbReference>
<organism evidence="4 5">
    <name type="scientific">Clostridium omnivorum</name>
    <dbReference type="NCBI Taxonomy" id="1604902"/>
    <lineage>
        <taxon>Bacteria</taxon>
        <taxon>Bacillati</taxon>
        <taxon>Bacillota</taxon>
        <taxon>Clostridia</taxon>
        <taxon>Eubacteriales</taxon>
        <taxon>Clostridiaceae</taxon>
        <taxon>Clostridium</taxon>
    </lineage>
</organism>
<dbReference type="Proteomes" id="UP001208567">
    <property type="component" value="Unassembled WGS sequence"/>
</dbReference>
<keyword evidence="5" id="KW-1185">Reference proteome</keyword>
<dbReference type="Gene3D" id="3.40.50.1390">
    <property type="entry name" value="Resolvase, N-terminal catalytic domain"/>
    <property type="match status" value="1"/>
</dbReference>
<dbReference type="Gene3D" id="3.90.1750.20">
    <property type="entry name" value="Putative Large Serine Recombinase, Chain B, Domain 2"/>
    <property type="match status" value="1"/>
</dbReference>
<feature type="coiled-coil region" evidence="1">
    <location>
        <begin position="450"/>
        <end position="477"/>
    </location>
</feature>
<accession>A0ABQ5N2P1</accession>
<feature type="coiled-coil region" evidence="1">
    <location>
        <begin position="394"/>
        <end position="421"/>
    </location>
</feature>
<sequence>MYKVAIYCRLSDEDRNKKNSTEDSESIQNQKNLLTRYALDKEWDIYSIYSDDDYSGLDGERPEFNRMLKDAENGKFQIILCKSQSRFTRDMELVEKYLHNKFVEWGIRFVTVVDGVDTLDKHNKKSRQINGLINEWYCEDISESIKSVFRMKQHTGKFIGSFACFGYIKDPNDNNKLLLDEEAAEVVRHIFNLYMQGNGTQRIANILNERKIPSPTKYKKIKGLNYINPSAKETYELWNKTTVKRILKNEMYIGNMVQHKRAKMSYKSKKVRSIDKVHWIIFEDAHEAIIDKKAFEEVQRRIASKVRSTGIGKTHIFAGKIRCMDCKSSMNKFNSSEKYSYLRCKLYSVSGKEKLCTSHSVRIDELEDIVSTRIKNHINTLCDMNKLCSQIVLEASKANEIHGIENKIKKLKEDIKSRREAIKSLYLDKIKGNITEKQFKELNDLFYNEEQEFTHLAEELEKRKEEFEGKENRTEGKEELIRKFTNCIGLTHAMVNELIDYIEVGEMDKNTGNREINIFWNF</sequence>
<evidence type="ECO:0000313" key="5">
    <source>
        <dbReference type="Proteomes" id="UP001208567"/>
    </source>
</evidence>
<dbReference type="SMART" id="SM00857">
    <property type="entry name" value="Resolvase"/>
    <property type="match status" value="1"/>
</dbReference>
<gene>
    <name evidence="4" type="primary">tndX_1</name>
    <name evidence="4" type="ORF">bsdE14_08830</name>
</gene>
<dbReference type="PANTHER" id="PTHR30461">
    <property type="entry name" value="DNA-INVERTASE FROM LAMBDOID PROPHAGE"/>
    <property type="match status" value="1"/>
</dbReference>